<protein>
    <recommendedName>
        <fullName evidence="4">Secreted protein</fullName>
    </recommendedName>
</protein>
<gene>
    <name evidence="2" type="ORF">RS130_19610</name>
</gene>
<keyword evidence="1" id="KW-0732">Signal</keyword>
<evidence type="ECO:0000313" key="2">
    <source>
        <dbReference type="EMBL" id="MDU0355798.1"/>
    </source>
</evidence>
<dbReference type="RefSeq" id="WP_316027319.1">
    <property type="nucleotide sequence ID" value="NZ_JAWDIO010000002.1"/>
</dbReference>
<name>A0ABU3T0M0_9ALTE</name>
<organism evidence="2 3">
    <name type="scientific">Paraglaciecola aquimarina</name>
    <dbReference type="NCBI Taxonomy" id="1235557"/>
    <lineage>
        <taxon>Bacteria</taxon>
        <taxon>Pseudomonadati</taxon>
        <taxon>Pseudomonadota</taxon>
        <taxon>Gammaproteobacteria</taxon>
        <taxon>Alteromonadales</taxon>
        <taxon>Alteromonadaceae</taxon>
        <taxon>Paraglaciecola</taxon>
    </lineage>
</organism>
<feature type="signal peptide" evidence="1">
    <location>
        <begin position="1"/>
        <end position="19"/>
    </location>
</feature>
<accession>A0ABU3T0M0</accession>
<keyword evidence="3" id="KW-1185">Reference proteome</keyword>
<dbReference type="EMBL" id="JAWDIO010000002">
    <property type="protein sequence ID" value="MDU0355798.1"/>
    <property type="molecule type" value="Genomic_DNA"/>
</dbReference>
<evidence type="ECO:0000313" key="3">
    <source>
        <dbReference type="Proteomes" id="UP001247805"/>
    </source>
</evidence>
<dbReference type="Proteomes" id="UP001247805">
    <property type="component" value="Unassembled WGS sequence"/>
</dbReference>
<evidence type="ECO:0000256" key="1">
    <source>
        <dbReference type="SAM" id="SignalP"/>
    </source>
</evidence>
<reference evidence="2 3" key="1">
    <citation type="submission" date="2023-10" db="EMBL/GenBank/DDBJ databases">
        <title>Glaciecola aquimarina strain GGW-M5 nov., isolated from a coastal seawater.</title>
        <authorList>
            <person name="Bayburt H."/>
            <person name="Kim J.M."/>
            <person name="Choi B.J."/>
            <person name="Jeon C.O."/>
        </authorList>
    </citation>
    <scope>NUCLEOTIDE SEQUENCE [LARGE SCALE GENOMIC DNA]</scope>
    <source>
        <strain evidence="2 3">KCTC 32108</strain>
    </source>
</reference>
<sequence length="181" mass="19148">MKIVYMGLICLLVPVVSMAQLPNTSRIFKDDDGEYKRYEAATVDGTGNVSGLGLDESCSASPCAEVSSEIPEGFGGFSLGAFNGGTEVQLTLIRYNIHYSKNGRIPFYIMATTPVAGQVDVDSSVSSLLGADSGLLNFKIADDVKTLFSESGNGDGLCDFNGASDNNLRVGVTLIPRWASN</sequence>
<feature type="chain" id="PRO_5045567825" description="Secreted protein" evidence="1">
    <location>
        <begin position="20"/>
        <end position="181"/>
    </location>
</feature>
<evidence type="ECO:0008006" key="4">
    <source>
        <dbReference type="Google" id="ProtNLM"/>
    </source>
</evidence>
<comment type="caution">
    <text evidence="2">The sequence shown here is derived from an EMBL/GenBank/DDBJ whole genome shotgun (WGS) entry which is preliminary data.</text>
</comment>
<proteinExistence type="predicted"/>